<dbReference type="InterPro" id="IPR029063">
    <property type="entry name" value="SAM-dependent_MTases_sf"/>
</dbReference>
<comment type="caution">
    <text evidence="2">The sequence shown here is derived from an EMBL/GenBank/DDBJ whole genome shotgun (WGS) entry which is preliminary data.</text>
</comment>
<proteinExistence type="predicted"/>
<evidence type="ECO:0000256" key="1">
    <source>
        <dbReference type="SAM" id="SignalP"/>
    </source>
</evidence>
<keyword evidence="1" id="KW-0732">Signal</keyword>
<reference evidence="2" key="1">
    <citation type="submission" date="2021-02" db="EMBL/GenBank/DDBJ databases">
        <authorList>
            <person name="Dougan E. K."/>
            <person name="Rhodes N."/>
            <person name="Thang M."/>
            <person name="Chan C."/>
        </authorList>
    </citation>
    <scope>NUCLEOTIDE SEQUENCE</scope>
</reference>
<feature type="signal peptide" evidence="1">
    <location>
        <begin position="1"/>
        <end position="34"/>
    </location>
</feature>
<evidence type="ECO:0000313" key="2">
    <source>
        <dbReference type="EMBL" id="CAE7203119.1"/>
    </source>
</evidence>
<name>A0A812JHA8_9DINO</name>
<dbReference type="EMBL" id="CAJNDS010000406">
    <property type="protein sequence ID" value="CAE7203119.1"/>
    <property type="molecule type" value="Genomic_DNA"/>
</dbReference>
<sequence>MRSRSVRASTVPMVSMVPLVHLCNSLLWCVRAHAANEGGLADPQGVLPLELAAMRQSVFQHLSKAFKQERTSQSLAMDRIWAAVHELVNKLTDAALNEGLSLAAIRNLASLRALNDIGLLEQTVAIPLPQPGANRANQTSSVCTDLRWVNRLLPRGDRAAVALGHMLLSWVMLNSLRADRDGLVRMESTSSITQAWWLSQQASSATVRQICEVGFNGGHSAWAMLASAPPEAQMVSFDLISKSYTRSCHRVIRSVFSRRHRLLEGSSNVSVPHFISQNLAHKCDLIFIDGSHTEADAAADLLHMSLLATAGSLLVMDDIGCTSSFCHGPTAAWHSFISAGRVSQLGCQEESERRWCWGLYI</sequence>
<dbReference type="OrthoDB" id="434437at2759"/>
<protein>
    <recommendedName>
        <fullName evidence="4">Class I SAM-dependent methyltransferase</fullName>
    </recommendedName>
</protein>
<dbReference type="SUPFAM" id="SSF53335">
    <property type="entry name" value="S-adenosyl-L-methionine-dependent methyltransferases"/>
    <property type="match status" value="1"/>
</dbReference>
<dbReference type="Pfam" id="PF13578">
    <property type="entry name" value="Methyltransf_24"/>
    <property type="match status" value="1"/>
</dbReference>
<dbReference type="Proteomes" id="UP000604046">
    <property type="component" value="Unassembled WGS sequence"/>
</dbReference>
<feature type="chain" id="PRO_5032670870" description="Class I SAM-dependent methyltransferase" evidence="1">
    <location>
        <begin position="35"/>
        <end position="361"/>
    </location>
</feature>
<keyword evidence="3" id="KW-1185">Reference proteome</keyword>
<dbReference type="Gene3D" id="3.40.50.150">
    <property type="entry name" value="Vaccinia Virus protein VP39"/>
    <property type="match status" value="1"/>
</dbReference>
<organism evidence="2 3">
    <name type="scientific">Symbiodinium natans</name>
    <dbReference type="NCBI Taxonomy" id="878477"/>
    <lineage>
        <taxon>Eukaryota</taxon>
        <taxon>Sar</taxon>
        <taxon>Alveolata</taxon>
        <taxon>Dinophyceae</taxon>
        <taxon>Suessiales</taxon>
        <taxon>Symbiodiniaceae</taxon>
        <taxon>Symbiodinium</taxon>
    </lineage>
</organism>
<gene>
    <name evidence="2" type="ORF">SNAT2548_LOCUS6189</name>
</gene>
<evidence type="ECO:0008006" key="4">
    <source>
        <dbReference type="Google" id="ProtNLM"/>
    </source>
</evidence>
<evidence type="ECO:0000313" key="3">
    <source>
        <dbReference type="Proteomes" id="UP000604046"/>
    </source>
</evidence>
<accession>A0A812JHA8</accession>
<dbReference type="AlphaFoldDB" id="A0A812JHA8"/>